<feature type="transmembrane region" description="Helical" evidence="1">
    <location>
        <begin position="85"/>
        <end position="108"/>
    </location>
</feature>
<keyword evidence="1" id="KW-1133">Transmembrane helix</keyword>
<evidence type="ECO:0000256" key="1">
    <source>
        <dbReference type="SAM" id="Phobius"/>
    </source>
</evidence>
<gene>
    <name evidence="2" type="ORF">DC3_53280</name>
</gene>
<comment type="caution">
    <text evidence="2">The sequence shown here is derived from an EMBL/GenBank/DDBJ whole genome shotgun (WGS) entry which is preliminary data.</text>
</comment>
<sequence>MTWQLNILDALLMVLWSGIVILGFKRGVGGAIWALVVFLLLPIMASFGTFTGWVAVLITLVVGLGFSQGLAFLVRNQVESFMYKILGGVMGGLLGLVLVSSVVLSFPISASGAYPSQSLQPAVYEMVSTSTLQRSASWVWNAPNWIRLFLIPDRVQPQ</sequence>
<evidence type="ECO:0000313" key="2">
    <source>
        <dbReference type="EMBL" id="GEM49693.1"/>
    </source>
</evidence>
<reference evidence="2 3" key="1">
    <citation type="submission" date="2019-07" db="EMBL/GenBank/DDBJ databases">
        <title>Whole genome shotgun sequence of Deinococcus cellulosilyticus NBRC 106333.</title>
        <authorList>
            <person name="Hosoyama A."/>
            <person name="Uohara A."/>
            <person name="Ohji S."/>
            <person name="Ichikawa N."/>
        </authorList>
    </citation>
    <scope>NUCLEOTIDE SEQUENCE [LARGE SCALE GENOMIC DNA]</scope>
    <source>
        <strain evidence="2 3">NBRC 106333</strain>
    </source>
</reference>
<keyword evidence="3" id="KW-1185">Reference proteome</keyword>
<dbReference type="RefSeq" id="WP_146890707.1">
    <property type="nucleotide sequence ID" value="NZ_BJXB01000040.1"/>
</dbReference>
<dbReference type="OrthoDB" id="9833420at2"/>
<feature type="transmembrane region" description="Helical" evidence="1">
    <location>
        <begin position="6"/>
        <end position="24"/>
    </location>
</feature>
<dbReference type="AlphaFoldDB" id="A0A511NA46"/>
<evidence type="ECO:0008006" key="4">
    <source>
        <dbReference type="Google" id="ProtNLM"/>
    </source>
</evidence>
<evidence type="ECO:0000313" key="3">
    <source>
        <dbReference type="Proteomes" id="UP000321306"/>
    </source>
</evidence>
<keyword evidence="1" id="KW-0812">Transmembrane</keyword>
<protein>
    <recommendedName>
        <fullName evidence="4">Colicin V production protein</fullName>
    </recommendedName>
</protein>
<proteinExistence type="predicted"/>
<feature type="transmembrane region" description="Helical" evidence="1">
    <location>
        <begin position="53"/>
        <end position="73"/>
    </location>
</feature>
<name>A0A511NA46_DEIC1</name>
<dbReference type="Proteomes" id="UP000321306">
    <property type="component" value="Unassembled WGS sequence"/>
</dbReference>
<keyword evidence="1" id="KW-0472">Membrane</keyword>
<dbReference type="EMBL" id="BJXB01000040">
    <property type="protein sequence ID" value="GEM49693.1"/>
    <property type="molecule type" value="Genomic_DNA"/>
</dbReference>
<organism evidence="2 3">
    <name type="scientific">Deinococcus cellulosilyticus (strain DSM 18568 / NBRC 106333 / KACC 11606 / 5516J-15)</name>
    <dbReference type="NCBI Taxonomy" id="1223518"/>
    <lineage>
        <taxon>Bacteria</taxon>
        <taxon>Thermotogati</taxon>
        <taxon>Deinococcota</taxon>
        <taxon>Deinococci</taxon>
        <taxon>Deinococcales</taxon>
        <taxon>Deinococcaceae</taxon>
        <taxon>Deinococcus</taxon>
    </lineage>
</organism>
<accession>A0A511NA46</accession>
<feature type="transmembrane region" description="Helical" evidence="1">
    <location>
        <begin position="31"/>
        <end position="47"/>
    </location>
</feature>